<dbReference type="OrthoDB" id="1374949at2"/>
<keyword evidence="3" id="KW-1185">Reference proteome</keyword>
<reference evidence="2 3" key="1">
    <citation type="submission" date="2014-12" db="EMBL/GenBank/DDBJ databases">
        <title>Genome sequence of Flavobacterium beibuense RSKm HC5.</title>
        <authorList>
            <person name="Kim J.F."/>
            <person name="Song J.Y."/>
            <person name="Kwak M.-J."/>
            <person name="Lee S.-W."/>
        </authorList>
    </citation>
    <scope>NUCLEOTIDE SEQUENCE [LARGE SCALE GENOMIC DNA]</scope>
    <source>
        <strain evidence="2 3">RSKm HC5</strain>
    </source>
</reference>
<comment type="caution">
    <text evidence="2">The sequence shown here is derived from an EMBL/GenBank/DDBJ whole genome shotgun (WGS) entry which is preliminary data.</text>
</comment>
<dbReference type="EMBL" id="JUIW01000001">
    <property type="protein sequence ID" value="RYJ45490.1"/>
    <property type="molecule type" value="Genomic_DNA"/>
</dbReference>
<evidence type="ECO:0000313" key="3">
    <source>
        <dbReference type="Proteomes" id="UP000289775"/>
    </source>
</evidence>
<sequence length="74" mass="8345">MKVKFFTLIAVTAIFISCKSSQQKTETDDNVSYESVLNEKEETNEPVEPKYESPKNKSLDSIKAKMSTNLPKKG</sequence>
<dbReference type="PROSITE" id="PS51257">
    <property type="entry name" value="PROKAR_LIPOPROTEIN"/>
    <property type="match status" value="1"/>
</dbReference>
<dbReference type="Proteomes" id="UP000289775">
    <property type="component" value="Unassembled WGS sequence"/>
</dbReference>
<evidence type="ECO:0000256" key="1">
    <source>
        <dbReference type="SAM" id="MobiDB-lite"/>
    </source>
</evidence>
<evidence type="ECO:0000313" key="2">
    <source>
        <dbReference type="EMBL" id="RYJ45490.1"/>
    </source>
</evidence>
<evidence type="ECO:0008006" key="4">
    <source>
        <dbReference type="Google" id="ProtNLM"/>
    </source>
</evidence>
<feature type="compositionally biased region" description="Basic and acidic residues" evidence="1">
    <location>
        <begin position="37"/>
        <end position="63"/>
    </location>
</feature>
<dbReference type="AlphaFoldDB" id="A0A444WI03"/>
<proteinExistence type="predicted"/>
<dbReference type="RefSeq" id="WP_129749274.1">
    <property type="nucleotide sequence ID" value="NZ_JUIW01000001.1"/>
</dbReference>
<protein>
    <recommendedName>
        <fullName evidence="4">Lipoprotein</fullName>
    </recommendedName>
</protein>
<feature type="compositionally biased region" description="Polar residues" evidence="1">
    <location>
        <begin position="21"/>
        <end position="35"/>
    </location>
</feature>
<gene>
    <name evidence="2" type="ORF">NU09_0082</name>
</gene>
<accession>A0A444WI03</accession>
<feature type="region of interest" description="Disordered" evidence="1">
    <location>
        <begin position="21"/>
        <end position="74"/>
    </location>
</feature>
<organism evidence="2 3">
    <name type="scientific">Flavobacterium beibuense</name>
    <dbReference type="NCBI Taxonomy" id="657326"/>
    <lineage>
        <taxon>Bacteria</taxon>
        <taxon>Pseudomonadati</taxon>
        <taxon>Bacteroidota</taxon>
        <taxon>Flavobacteriia</taxon>
        <taxon>Flavobacteriales</taxon>
        <taxon>Flavobacteriaceae</taxon>
        <taxon>Flavobacterium</taxon>
    </lineage>
</organism>
<name>A0A444WI03_9FLAO</name>